<dbReference type="OrthoDB" id="5295208at2759"/>
<dbReference type="FunFam" id="2.30.30.190:FF:000013">
    <property type="entry name" value="Tubulin-folding cofactor B"/>
    <property type="match status" value="1"/>
</dbReference>
<accession>A0A2G8KWX4</accession>
<dbReference type="Gene3D" id="3.10.20.90">
    <property type="entry name" value="Phosphatidylinositol 3-kinase Catalytic Subunit, Chain A, domain 1"/>
    <property type="match status" value="1"/>
</dbReference>
<dbReference type="GO" id="GO:0031122">
    <property type="term" value="P:cytoplasmic microtubule organization"/>
    <property type="evidence" value="ECO:0007669"/>
    <property type="project" value="TreeGrafter"/>
</dbReference>
<evidence type="ECO:0000256" key="1">
    <source>
        <dbReference type="ARBA" id="ARBA00004496"/>
    </source>
</evidence>
<keyword evidence="7" id="KW-1185">Reference proteome</keyword>
<dbReference type="InterPro" id="IPR000938">
    <property type="entry name" value="CAP-Gly_domain"/>
</dbReference>
<proteinExistence type="inferred from homology"/>
<dbReference type="SMART" id="SM01052">
    <property type="entry name" value="CAP_GLY"/>
    <property type="match status" value="1"/>
</dbReference>
<dbReference type="PANTHER" id="PTHR18916">
    <property type="entry name" value="DYNACTIN 1-RELATED MICROTUBULE-BINDING"/>
    <property type="match status" value="1"/>
</dbReference>
<dbReference type="GO" id="GO:0005938">
    <property type="term" value="C:cell cortex"/>
    <property type="evidence" value="ECO:0007669"/>
    <property type="project" value="TreeGrafter"/>
</dbReference>
<dbReference type="SUPFAM" id="SSF74924">
    <property type="entry name" value="Cap-Gly domain"/>
    <property type="match status" value="1"/>
</dbReference>
<feature type="domain" description="CAP-Gly" evidence="5">
    <location>
        <begin position="189"/>
        <end position="231"/>
    </location>
</feature>
<comment type="subcellular location">
    <subcellularLocation>
        <location evidence="1">Cytoplasm</location>
    </subcellularLocation>
</comment>
<dbReference type="AlphaFoldDB" id="A0A2G8KWX4"/>
<dbReference type="InterPro" id="IPR045172">
    <property type="entry name" value="TBCB_Ubl"/>
</dbReference>
<dbReference type="SUPFAM" id="SSF54236">
    <property type="entry name" value="Ubiquitin-like"/>
    <property type="match status" value="1"/>
</dbReference>
<evidence type="ECO:0000256" key="2">
    <source>
        <dbReference type="ARBA" id="ARBA00022490"/>
    </source>
</evidence>
<evidence type="ECO:0000259" key="5">
    <source>
        <dbReference type="PROSITE" id="PS50245"/>
    </source>
</evidence>
<dbReference type="PROSITE" id="PS00845">
    <property type="entry name" value="CAP_GLY_1"/>
    <property type="match status" value="1"/>
</dbReference>
<keyword evidence="2" id="KW-0963">Cytoplasm</keyword>
<dbReference type="InterPro" id="IPR036859">
    <property type="entry name" value="CAP-Gly_dom_sf"/>
</dbReference>
<dbReference type="Gene3D" id="2.30.30.190">
    <property type="entry name" value="CAP Gly-rich-like domain"/>
    <property type="match status" value="1"/>
</dbReference>
<evidence type="ECO:0000256" key="3">
    <source>
        <dbReference type="ARBA" id="ARBA00023186"/>
    </source>
</evidence>
<dbReference type="GO" id="GO:0007021">
    <property type="term" value="P:tubulin complex assembly"/>
    <property type="evidence" value="ECO:0007669"/>
    <property type="project" value="InterPro"/>
</dbReference>
<dbReference type="PANTHER" id="PTHR18916:SF85">
    <property type="entry name" value="TUBULIN-FOLDING COFACTOR B"/>
    <property type="match status" value="1"/>
</dbReference>
<comment type="caution">
    <text evidence="6">The sequence shown here is derived from an EMBL/GenBank/DDBJ whole genome shotgun (WGS) entry which is preliminary data.</text>
</comment>
<evidence type="ECO:0000313" key="7">
    <source>
        <dbReference type="Proteomes" id="UP000230750"/>
    </source>
</evidence>
<dbReference type="GO" id="GO:0007023">
    <property type="term" value="P:post-chaperonin tubulin folding pathway"/>
    <property type="evidence" value="ECO:0007669"/>
    <property type="project" value="InterPro"/>
</dbReference>
<name>A0A2G8KWX4_STIJA</name>
<comment type="similarity">
    <text evidence="4">Belongs to the TBCB family.</text>
</comment>
<dbReference type="GO" id="GO:0043014">
    <property type="term" value="F:alpha-tubulin binding"/>
    <property type="evidence" value="ECO:0007669"/>
    <property type="project" value="InterPro"/>
</dbReference>
<dbReference type="CDD" id="cd01789">
    <property type="entry name" value="Ubl_TBCB"/>
    <property type="match status" value="1"/>
</dbReference>
<sequence>MSGEFQVITQAYVNVFITSTLTSFEAEKRFAKDVTIGTLKSKLELISGSNASSMKLQLMDKEGKLVGALDNDEALLGSYPVDDGMKIHVIDNSEKTKGEFEDVSQVEKYEIPDEEYAKRSDSVRAFKLKHKMGQFKEVDPEEKARKEAEQKAALELEENLIAKMAVGSRCEVNVPNNPPVKRGTVMYLGKTDFKPGYWVGVQYDEPLGKNNGSVKGKKYFTCEEKYGGFVKPQNVTVGDFPVQLDEEMDEM</sequence>
<dbReference type="Proteomes" id="UP000230750">
    <property type="component" value="Unassembled WGS sequence"/>
</dbReference>
<keyword evidence="3" id="KW-0143">Chaperone</keyword>
<reference evidence="6 7" key="1">
    <citation type="journal article" date="2017" name="PLoS Biol.">
        <title>The sea cucumber genome provides insights into morphological evolution and visceral regeneration.</title>
        <authorList>
            <person name="Zhang X."/>
            <person name="Sun L."/>
            <person name="Yuan J."/>
            <person name="Sun Y."/>
            <person name="Gao Y."/>
            <person name="Zhang L."/>
            <person name="Li S."/>
            <person name="Dai H."/>
            <person name="Hamel J.F."/>
            <person name="Liu C."/>
            <person name="Yu Y."/>
            <person name="Liu S."/>
            <person name="Lin W."/>
            <person name="Guo K."/>
            <person name="Jin S."/>
            <person name="Xu P."/>
            <person name="Storey K.B."/>
            <person name="Huan P."/>
            <person name="Zhang T."/>
            <person name="Zhou Y."/>
            <person name="Zhang J."/>
            <person name="Lin C."/>
            <person name="Li X."/>
            <person name="Xing L."/>
            <person name="Huo D."/>
            <person name="Sun M."/>
            <person name="Wang L."/>
            <person name="Mercier A."/>
            <person name="Li F."/>
            <person name="Yang H."/>
            <person name="Xiang J."/>
        </authorList>
    </citation>
    <scope>NUCLEOTIDE SEQUENCE [LARGE SCALE GENOMIC DNA]</scope>
    <source>
        <strain evidence="6">Shaxun</strain>
        <tissue evidence="6">Muscle</tissue>
    </source>
</reference>
<dbReference type="InterPro" id="IPR000626">
    <property type="entry name" value="Ubiquitin-like_dom"/>
</dbReference>
<dbReference type="STRING" id="307972.A0A2G8KWX4"/>
<gene>
    <name evidence="6" type="ORF">BSL78_10606</name>
</gene>
<dbReference type="Pfam" id="PF14560">
    <property type="entry name" value="Ubiquitin_2"/>
    <property type="match status" value="1"/>
</dbReference>
<dbReference type="GO" id="GO:0005634">
    <property type="term" value="C:nucleus"/>
    <property type="evidence" value="ECO:0007669"/>
    <property type="project" value="TreeGrafter"/>
</dbReference>
<dbReference type="InterPro" id="IPR029071">
    <property type="entry name" value="Ubiquitin-like_domsf"/>
</dbReference>
<dbReference type="Pfam" id="PF01302">
    <property type="entry name" value="CAP_GLY"/>
    <property type="match status" value="1"/>
</dbReference>
<evidence type="ECO:0000313" key="6">
    <source>
        <dbReference type="EMBL" id="PIK52508.1"/>
    </source>
</evidence>
<dbReference type="GO" id="GO:0051010">
    <property type="term" value="F:microtubule plus-end binding"/>
    <property type="evidence" value="ECO:0007669"/>
    <property type="project" value="TreeGrafter"/>
</dbReference>
<dbReference type="GO" id="GO:0035371">
    <property type="term" value="C:microtubule plus-end"/>
    <property type="evidence" value="ECO:0007669"/>
    <property type="project" value="TreeGrafter"/>
</dbReference>
<dbReference type="GO" id="GO:0005829">
    <property type="term" value="C:cytosol"/>
    <property type="evidence" value="ECO:0007669"/>
    <property type="project" value="UniProtKB-ARBA"/>
</dbReference>
<evidence type="ECO:0000256" key="4">
    <source>
        <dbReference type="ARBA" id="ARBA00025779"/>
    </source>
</evidence>
<dbReference type="EMBL" id="MRZV01000326">
    <property type="protein sequence ID" value="PIK52508.1"/>
    <property type="molecule type" value="Genomic_DNA"/>
</dbReference>
<protein>
    <submittedName>
        <fullName evidence="6">Putative tubulin-folding cofactor B</fullName>
    </submittedName>
</protein>
<dbReference type="PROSITE" id="PS50245">
    <property type="entry name" value="CAP_GLY_2"/>
    <property type="match status" value="1"/>
</dbReference>
<organism evidence="6 7">
    <name type="scientific">Stichopus japonicus</name>
    <name type="common">Sea cucumber</name>
    <dbReference type="NCBI Taxonomy" id="307972"/>
    <lineage>
        <taxon>Eukaryota</taxon>
        <taxon>Metazoa</taxon>
        <taxon>Echinodermata</taxon>
        <taxon>Eleutherozoa</taxon>
        <taxon>Echinozoa</taxon>
        <taxon>Holothuroidea</taxon>
        <taxon>Aspidochirotacea</taxon>
        <taxon>Aspidochirotida</taxon>
        <taxon>Stichopodidae</taxon>
        <taxon>Apostichopus</taxon>
    </lineage>
</organism>